<name>A0A0C3QH72_9AGAM</name>
<organism evidence="1 2">
    <name type="scientific">Tulasnella calospora MUT 4182</name>
    <dbReference type="NCBI Taxonomy" id="1051891"/>
    <lineage>
        <taxon>Eukaryota</taxon>
        <taxon>Fungi</taxon>
        <taxon>Dikarya</taxon>
        <taxon>Basidiomycota</taxon>
        <taxon>Agaricomycotina</taxon>
        <taxon>Agaricomycetes</taxon>
        <taxon>Cantharellales</taxon>
        <taxon>Tulasnellaceae</taxon>
        <taxon>Tulasnella</taxon>
    </lineage>
</organism>
<gene>
    <name evidence="1" type="ORF">M407DRAFT_94463</name>
</gene>
<dbReference type="Proteomes" id="UP000054248">
    <property type="component" value="Unassembled WGS sequence"/>
</dbReference>
<keyword evidence="2" id="KW-1185">Reference proteome</keyword>
<evidence type="ECO:0000313" key="1">
    <source>
        <dbReference type="EMBL" id="KIO25039.1"/>
    </source>
</evidence>
<dbReference type="EMBL" id="KN823049">
    <property type="protein sequence ID" value="KIO25039.1"/>
    <property type="molecule type" value="Genomic_DNA"/>
</dbReference>
<sequence length="70" mass="7454">MVGGRGLREELHSLGVSVFDCPDLMSTKTVADKMIIVDLFAFAFANRSSVTIGHLHGPKHSHSCDSATPG</sequence>
<reference evidence="1 2" key="1">
    <citation type="submission" date="2014-04" db="EMBL/GenBank/DDBJ databases">
        <authorList>
            <consortium name="DOE Joint Genome Institute"/>
            <person name="Kuo A."/>
            <person name="Girlanda M."/>
            <person name="Perotto S."/>
            <person name="Kohler A."/>
            <person name="Nagy L.G."/>
            <person name="Floudas D."/>
            <person name="Copeland A."/>
            <person name="Barry K.W."/>
            <person name="Cichocki N."/>
            <person name="Veneault-Fourrey C."/>
            <person name="LaButti K."/>
            <person name="Lindquist E.A."/>
            <person name="Lipzen A."/>
            <person name="Lundell T."/>
            <person name="Morin E."/>
            <person name="Murat C."/>
            <person name="Sun H."/>
            <person name="Tunlid A."/>
            <person name="Henrissat B."/>
            <person name="Grigoriev I.V."/>
            <person name="Hibbett D.S."/>
            <person name="Martin F."/>
            <person name="Nordberg H.P."/>
            <person name="Cantor M.N."/>
            <person name="Hua S.X."/>
        </authorList>
    </citation>
    <scope>NUCLEOTIDE SEQUENCE [LARGE SCALE GENOMIC DNA]</scope>
    <source>
        <strain evidence="1 2">MUT 4182</strain>
    </source>
</reference>
<accession>A0A0C3QH72</accession>
<protein>
    <submittedName>
        <fullName evidence="1">Uncharacterized protein</fullName>
    </submittedName>
</protein>
<evidence type="ECO:0000313" key="2">
    <source>
        <dbReference type="Proteomes" id="UP000054248"/>
    </source>
</evidence>
<dbReference type="OrthoDB" id="549353at2759"/>
<proteinExistence type="predicted"/>
<reference evidence="2" key="2">
    <citation type="submission" date="2015-01" db="EMBL/GenBank/DDBJ databases">
        <title>Evolutionary Origins and Diversification of the Mycorrhizal Mutualists.</title>
        <authorList>
            <consortium name="DOE Joint Genome Institute"/>
            <consortium name="Mycorrhizal Genomics Consortium"/>
            <person name="Kohler A."/>
            <person name="Kuo A."/>
            <person name="Nagy L.G."/>
            <person name="Floudas D."/>
            <person name="Copeland A."/>
            <person name="Barry K.W."/>
            <person name="Cichocki N."/>
            <person name="Veneault-Fourrey C."/>
            <person name="LaButti K."/>
            <person name="Lindquist E.A."/>
            <person name="Lipzen A."/>
            <person name="Lundell T."/>
            <person name="Morin E."/>
            <person name="Murat C."/>
            <person name="Riley R."/>
            <person name="Ohm R."/>
            <person name="Sun H."/>
            <person name="Tunlid A."/>
            <person name="Henrissat B."/>
            <person name="Grigoriev I.V."/>
            <person name="Hibbett D.S."/>
            <person name="Martin F."/>
        </authorList>
    </citation>
    <scope>NUCLEOTIDE SEQUENCE [LARGE SCALE GENOMIC DNA]</scope>
    <source>
        <strain evidence="2">MUT 4182</strain>
    </source>
</reference>
<dbReference type="AlphaFoldDB" id="A0A0C3QH72"/>
<dbReference type="HOGENOM" id="CLU_2759660_0_0_1"/>